<dbReference type="GO" id="GO:0005886">
    <property type="term" value="C:plasma membrane"/>
    <property type="evidence" value="ECO:0007669"/>
    <property type="project" value="UniProtKB-SubCell"/>
</dbReference>
<dbReference type="GO" id="GO:0022857">
    <property type="term" value="F:transmembrane transporter activity"/>
    <property type="evidence" value="ECO:0007669"/>
    <property type="project" value="InterPro"/>
</dbReference>
<dbReference type="Gene3D" id="1.20.1250.20">
    <property type="entry name" value="MFS general substrate transporter like domains"/>
    <property type="match status" value="2"/>
</dbReference>
<evidence type="ECO:0000313" key="9">
    <source>
        <dbReference type="Proteomes" id="UP000016608"/>
    </source>
</evidence>
<feature type="transmembrane region" description="Helical" evidence="6">
    <location>
        <begin position="397"/>
        <end position="415"/>
    </location>
</feature>
<dbReference type="InterPro" id="IPR050327">
    <property type="entry name" value="Proton-linked_MCT"/>
</dbReference>
<comment type="subcellular location">
    <subcellularLocation>
        <location evidence="1">Cell membrane</location>
        <topology evidence="1">Multi-pass membrane protein</topology>
    </subcellularLocation>
</comment>
<feature type="transmembrane region" description="Helical" evidence="6">
    <location>
        <begin position="302"/>
        <end position="324"/>
    </location>
</feature>
<feature type="transmembrane region" description="Helical" evidence="6">
    <location>
        <begin position="198"/>
        <end position="219"/>
    </location>
</feature>
<keyword evidence="5 6" id="KW-0472">Membrane</keyword>
<proteinExistence type="predicted"/>
<dbReference type="eggNOG" id="COG2271">
    <property type="taxonomic scope" value="Bacteria"/>
</dbReference>
<keyword evidence="3 6" id="KW-0812">Transmembrane</keyword>
<organism evidence="8 9">
    <name type="scientific">Eubacterium ramulus ATCC 29099</name>
    <dbReference type="NCBI Taxonomy" id="1256908"/>
    <lineage>
        <taxon>Bacteria</taxon>
        <taxon>Bacillati</taxon>
        <taxon>Bacillota</taxon>
        <taxon>Clostridia</taxon>
        <taxon>Eubacteriales</taxon>
        <taxon>Eubacteriaceae</taxon>
        <taxon>Eubacterium</taxon>
    </lineage>
</organism>
<evidence type="ECO:0000256" key="6">
    <source>
        <dbReference type="SAM" id="Phobius"/>
    </source>
</evidence>
<feature type="transmembrane region" description="Helical" evidence="6">
    <location>
        <begin position="133"/>
        <end position="155"/>
    </location>
</feature>
<feature type="transmembrane region" description="Helical" evidence="6">
    <location>
        <begin position="38"/>
        <end position="59"/>
    </location>
</feature>
<name>U2PDC8_EUBRA</name>
<evidence type="ECO:0000256" key="4">
    <source>
        <dbReference type="ARBA" id="ARBA00022989"/>
    </source>
</evidence>
<evidence type="ECO:0000256" key="3">
    <source>
        <dbReference type="ARBA" id="ARBA00022692"/>
    </source>
</evidence>
<keyword evidence="4 6" id="KW-1133">Transmembrane helix</keyword>
<feature type="transmembrane region" description="Helical" evidence="6">
    <location>
        <begin position="364"/>
        <end position="385"/>
    </location>
</feature>
<dbReference type="InterPro" id="IPR036259">
    <property type="entry name" value="MFS_trans_sf"/>
</dbReference>
<comment type="caution">
    <text evidence="8">The sequence shown here is derived from an EMBL/GenBank/DDBJ whole genome shotgun (WGS) entry which is preliminary data.</text>
</comment>
<keyword evidence="2" id="KW-0813">Transport</keyword>
<protein>
    <submittedName>
        <fullName evidence="8">Transporter, major facilitator family protein</fullName>
    </submittedName>
</protein>
<dbReference type="PROSITE" id="PS50850">
    <property type="entry name" value="MFS"/>
    <property type="match status" value="1"/>
</dbReference>
<feature type="transmembrane region" description="Helical" evidence="6">
    <location>
        <begin position="110"/>
        <end position="127"/>
    </location>
</feature>
<dbReference type="AlphaFoldDB" id="U2PDC8"/>
<keyword evidence="9" id="KW-1185">Reference proteome</keyword>
<accession>U2PDC8</accession>
<reference evidence="8 9" key="1">
    <citation type="submission" date="2013-06" db="EMBL/GenBank/DDBJ databases">
        <authorList>
            <person name="Weinstock G."/>
            <person name="Sodergren E."/>
            <person name="Lobos E.A."/>
            <person name="Fulton L."/>
            <person name="Fulton R."/>
            <person name="Courtney L."/>
            <person name="Fronick C."/>
            <person name="O'Laughlin M."/>
            <person name="Godfrey J."/>
            <person name="Wilson R.M."/>
            <person name="Miner T."/>
            <person name="Farmer C."/>
            <person name="Delehaunty K."/>
            <person name="Cordes M."/>
            <person name="Minx P."/>
            <person name="Tomlinson C."/>
            <person name="Chen J."/>
            <person name="Wollam A."/>
            <person name="Pepin K.H."/>
            <person name="Bhonagiri V."/>
            <person name="Zhang X."/>
            <person name="Warren W."/>
            <person name="Mitreva M."/>
            <person name="Mardis E.R."/>
            <person name="Wilson R.K."/>
        </authorList>
    </citation>
    <scope>NUCLEOTIDE SEQUENCE [LARGE SCALE GENOMIC DNA]</scope>
    <source>
        <strain evidence="8 9">ATCC 29099</strain>
    </source>
</reference>
<evidence type="ECO:0000256" key="2">
    <source>
        <dbReference type="ARBA" id="ARBA00022448"/>
    </source>
</evidence>
<sequence length="450" mass="48585">MMYLSVPVKLFLKQIKNGFMVFRRKVEMNNKKTSSWNLGVKGYIIVILAFFSCYVYSALTSDSLNVTRDVFIGLGINQAAVYAMSTIAVPFGIIGSIILGRLINKHSIRLYWGLSMIITAVFTVLIGQVHNTVGVVVCYVVIYTFSLASAMLLAGEIIGHWFPTKRGVAMGLCTAGYPLSAATTSAVAGMFVGTVGYSAYYIAIAVIAVIVGIVVIVFVRDFPEEKGGYPDNNPAFDGEKAKAEHQAALEYLKTSKWTALKCLKTGRMWVLWIAVGITGFMSMGIMSNFVTKFMVMGYELPTVLQMLGIAGVLAIPGSIVVGWLDVKIGTKKTGILINVLAFVAVLCCLTHVTVLHYISLPILAVMLGGSSNLMVSCTAAIWGRYDFKNAFSVIQPLNSVMTGVGITVVSACNSIDPTCQLAYIIMAVMAVIGLIAMCVLKVEPIDSEVR</sequence>
<evidence type="ECO:0000259" key="7">
    <source>
        <dbReference type="PROSITE" id="PS50850"/>
    </source>
</evidence>
<feature type="transmembrane region" description="Helical" evidence="6">
    <location>
        <begin position="167"/>
        <end position="192"/>
    </location>
</feature>
<evidence type="ECO:0000256" key="5">
    <source>
        <dbReference type="ARBA" id="ARBA00023136"/>
    </source>
</evidence>
<feature type="domain" description="Major facilitator superfamily (MFS) profile" evidence="7">
    <location>
        <begin position="41"/>
        <end position="445"/>
    </location>
</feature>
<feature type="transmembrane region" description="Helical" evidence="6">
    <location>
        <begin position="336"/>
        <end position="358"/>
    </location>
</feature>
<dbReference type="PATRIC" id="fig|1256908.3.peg.2852"/>
<gene>
    <name evidence="8" type="ORF">HMPREF0373_03110</name>
</gene>
<dbReference type="Proteomes" id="UP000016608">
    <property type="component" value="Unassembled WGS sequence"/>
</dbReference>
<dbReference type="HOGENOM" id="CLU_001265_59_9_9"/>
<dbReference type="InterPro" id="IPR020846">
    <property type="entry name" value="MFS_dom"/>
</dbReference>
<dbReference type="PANTHER" id="PTHR11360">
    <property type="entry name" value="MONOCARBOXYLATE TRANSPORTER"/>
    <property type="match status" value="1"/>
</dbReference>
<dbReference type="InterPro" id="IPR011701">
    <property type="entry name" value="MFS"/>
</dbReference>
<feature type="transmembrane region" description="Helical" evidence="6">
    <location>
        <begin position="269"/>
        <end position="290"/>
    </location>
</feature>
<dbReference type="EMBL" id="AWVJ01000188">
    <property type="protein sequence ID" value="ERK41699.1"/>
    <property type="molecule type" value="Genomic_DNA"/>
</dbReference>
<feature type="transmembrane region" description="Helical" evidence="6">
    <location>
        <begin position="79"/>
        <end position="103"/>
    </location>
</feature>
<dbReference type="Pfam" id="PF07690">
    <property type="entry name" value="MFS_1"/>
    <property type="match status" value="1"/>
</dbReference>
<evidence type="ECO:0000313" key="8">
    <source>
        <dbReference type="EMBL" id="ERK41699.1"/>
    </source>
</evidence>
<evidence type="ECO:0000256" key="1">
    <source>
        <dbReference type="ARBA" id="ARBA00004651"/>
    </source>
</evidence>
<feature type="transmembrane region" description="Helical" evidence="6">
    <location>
        <begin position="421"/>
        <end position="440"/>
    </location>
</feature>
<dbReference type="SUPFAM" id="SSF103473">
    <property type="entry name" value="MFS general substrate transporter"/>
    <property type="match status" value="1"/>
</dbReference>